<name>A0AAN1WDZ1_9GAMM</name>
<evidence type="ECO:0008006" key="4">
    <source>
        <dbReference type="Google" id="ProtNLM"/>
    </source>
</evidence>
<dbReference type="EMBL" id="AP023086">
    <property type="protein sequence ID" value="BCD95833.1"/>
    <property type="molecule type" value="Genomic_DNA"/>
</dbReference>
<dbReference type="GO" id="GO:0016811">
    <property type="term" value="F:hydrolase activity, acting on carbon-nitrogen (but not peptide) bonds, in linear amides"/>
    <property type="evidence" value="ECO:0007669"/>
    <property type="project" value="TreeGrafter"/>
</dbReference>
<dbReference type="SUPFAM" id="SSF102588">
    <property type="entry name" value="LmbE-like"/>
    <property type="match status" value="1"/>
</dbReference>
<dbReference type="Proteomes" id="UP001320119">
    <property type="component" value="Chromosome"/>
</dbReference>
<evidence type="ECO:0000313" key="2">
    <source>
        <dbReference type="EMBL" id="BCD95833.1"/>
    </source>
</evidence>
<dbReference type="PANTHER" id="PTHR12993:SF11">
    <property type="entry name" value="N-ACETYLGLUCOSAMINYL-PHOSPHATIDYLINOSITOL DE-N-ACETYLASE"/>
    <property type="match status" value="1"/>
</dbReference>
<proteinExistence type="predicted"/>
<evidence type="ECO:0000313" key="3">
    <source>
        <dbReference type="Proteomes" id="UP001320119"/>
    </source>
</evidence>
<evidence type="ECO:0000256" key="1">
    <source>
        <dbReference type="SAM" id="SignalP"/>
    </source>
</evidence>
<dbReference type="PANTHER" id="PTHR12993">
    <property type="entry name" value="N-ACETYLGLUCOSAMINYL-PHOSPHATIDYLINOSITOL DE-N-ACETYLASE-RELATED"/>
    <property type="match status" value="1"/>
</dbReference>
<organism evidence="2 3">
    <name type="scientific">Marinagarivorans cellulosilyticus</name>
    <dbReference type="NCBI Taxonomy" id="2721545"/>
    <lineage>
        <taxon>Bacteria</taxon>
        <taxon>Pseudomonadati</taxon>
        <taxon>Pseudomonadota</taxon>
        <taxon>Gammaproteobacteria</taxon>
        <taxon>Cellvibrionales</taxon>
        <taxon>Cellvibrionaceae</taxon>
        <taxon>Marinagarivorans</taxon>
    </lineage>
</organism>
<reference evidence="2 3" key="1">
    <citation type="journal article" date="2022" name="IScience">
        <title>An ultrasensitive nanofiber-based assay for enzymatic hydrolysis and deep-sea microbial degradation of cellulose.</title>
        <authorList>
            <person name="Tsudome M."/>
            <person name="Tachioka M."/>
            <person name="Miyazaki M."/>
            <person name="Uchimura K."/>
            <person name="Tsuda M."/>
            <person name="Takaki Y."/>
            <person name="Deguchi S."/>
        </authorList>
    </citation>
    <scope>NUCLEOTIDE SEQUENCE [LARGE SCALE GENOMIC DNA]</scope>
    <source>
        <strain evidence="2 3">GE09</strain>
    </source>
</reference>
<keyword evidence="3" id="KW-1185">Reference proteome</keyword>
<sequence>MNKIAQIAVAWLVAAITAACCGCKSLDAKNVAAMSNKATTVAKRMLSPEAKPQDILLVLAHPDDETWLSGTLARLAQLHRINVVYVSSGDAGSDRSGRELSGQTLAQEREAEVTAALKVLSIKAAPIFWRFPDTQLVSNSSAITNKLVTTLNTQNPQLVISFGSDGVTGHPDHTAVATITADAFSRWQQSQPIVKNNLRAQLWQVAVSKARAEQASNVAAAMKQPFRIAQPIDNERIDVQVDVSAHQQQRRAAFAQHKTQFPPSMQMLWNAFLLVDNYEEFHVVVPD</sequence>
<feature type="chain" id="PRO_5042871640" description="PIG-L family deacetylase" evidence="1">
    <location>
        <begin position="22"/>
        <end position="287"/>
    </location>
</feature>
<gene>
    <name evidence="2" type="ORF">MARGE09_P0032</name>
</gene>
<dbReference type="RefSeq" id="WP_236985284.1">
    <property type="nucleotide sequence ID" value="NZ_AP023086.1"/>
</dbReference>
<dbReference type="KEGG" id="marq:MARGE09_P0032"/>
<accession>A0AAN1WDZ1</accession>
<dbReference type="PROSITE" id="PS51257">
    <property type="entry name" value="PROKAR_LIPOPROTEIN"/>
    <property type="match status" value="1"/>
</dbReference>
<dbReference type="AlphaFoldDB" id="A0AAN1WDZ1"/>
<dbReference type="InterPro" id="IPR024078">
    <property type="entry name" value="LmbE-like_dom_sf"/>
</dbReference>
<dbReference type="Gene3D" id="3.40.50.10320">
    <property type="entry name" value="LmbE-like"/>
    <property type="match status" value="1"/>
</dbReference>
<keyword evidence="1" id="KW-0732">Signal</keyword>
<protein>
    <recommendedName>
        <fullName evidence="4">PIG-L family deacetylase</fullName>
    </recommendedName>
</protein>
<feature type="signal peptide" evidence="1">
    <location>
        <begin position="1"/>
        <end position="21"/>
    </location>
</feature>
<dbReference type="Pfam" id="PF02585">
    <property type="entry name" value="PIG-L"/>
    <property type="match status" value="1"/>
</dbReference>
<dbReference type="InterPro" id="IPR003737">
    <property type="entry name" value="GlcNAc_PI_deacetylase-related"/>
</dbReference>